<dbReference type="PANTHER" id="PTHR33795">
    <property type="entry name" value="INSERTION ELEMENT IS150 PROTEIN INSJ"/>
    <property type="match status" value="1"/>
</dbReference>
<reference evidence="5" key="2">
    <citation type="submission" date="2023-06" db="EMBL/GenBank/DDBJ databases">
        <title>Identification and characterization of horizontal gene transfer across gut microbiota members of farm animals based on homology search.</title>
        <authorList>
            <person name="Zeman M."/>
            <person name="Kubasova T."/>
            <person name="Jahodarova E."/>
            <person name="Nykrynova M."/>
            <person name="Rychlik I."/>
        </authorList>
    </citation>
    <scope>NUCLEOTIDE SEQUENCE [LARGE SCALE GENOMIC DNA]</scope>
    <source>
        <strain evidence="5">153_Feed</strain>
    </source>
</reference>
<sequence>MGGFLMSVDLRCGHDRKLRELAADMFAEGRGRGSVAKVLGIPEEAVRKWQQTYRSVGRGGLLAMGKTHARYDFETKVAAASAVVDGGMAKPEAMERFGIASLSPLKQWCLLYREGGAEALRPKPKGRPRGSGAKAAPATREQELERQVRRLEAQVAYLKKSIALKAELRSRGGTRP</sequence>
<keyword evidence="5" id="KW-1185">Reference proteome</keyword>
<dbReference type="SUPFAM" id="SSF48295">
    <property type="entry name" value="TrpR-like"/>
    <property type="match status" value="1"/>
</dbReference>
<feature type="domain" description="Insertion element IS150 protein InsJ-like helix-turn-helix" evidence="3">
    <location>
        <begin position="87"/>
        <end position="129"/>
    </location>
</feature>
<dbReference type="Pfam" id="PF13518">
    <property type="entry name" value="HTH_28"/>
    <property type="match status" value="1"/>
</dbReference>
<dbReference type="InterPro" id="IPR055247">
    <property type="entry name" value="InsJ-like_HTH"/>
</dbReference>
<dbReference type="PANTHER" id="PTHR33795:SF1">
    <property type="entry name" value="INSERTION ELEMENT IS150 PROTEIN INSJ"/>
    <property type="match status" value="1"/>
</dbReference>
<name>A0ABT7V213_9ACTN</name>
<dbReference type="Gene3D" id="1.10.10.10">
    <property type="entry name" value="Winged helix-like DNA-binding domain superfamily/Winged helix DNA-binding domain"/>
    <property type="match status" value="1"/>
</dbReference>
<proteinExistence type="inferred from homology"/>
<comment type="caution">
    <text evidence="4">The sequence shown here is derived from an EMBL/GenBank/DDBJ whole genome shotgun (WGS) entry which is preliminary data.</text>
</comment>
<evidence type="ECO:0000256" key="1">
    <source>
        <dbReference type="ARBA" id="ARBA00038232"/>
    </source>
</evidence>
<dbReference type="Proteomes" id="UP001529256">
    <property type="component" value="Unassembled WGS sequence"/>
</dbReference>
<dbReference type="RefSeq" id="WP_289510747.1">
    <property type="nucleotide sequence ID" value="NZ_JAUDEA010000003.1"/>
</dbReference>
<protein>
    <submittedName>
        <fullName evidence="4">Helix-turn-helix domain-containing protein</fullName>
    </submittedName>
</protein>
<reference evidence="4 5" key="3">
    <citation type="submission" date="2023-06" db="EMBL/GenBank/DDBJ databases">
        <authorList>
            <person name="Zeman M."/>
            <person name="Kubasova T."/>
            <person name="Jahodarova E."/>
            <person name="Nykrynova M."/>
            <person name="Rychlik I."/>
        </authorList>
    </citation>
    <scope>NUCLEOTIDE SEQUENCE [LARGE SCALE GENOMIC DNA]</scope>
    <source>
        <strain evidence="4 5">153_Feed</strain>
    </source>
</reference>
<dbReference type="InterPro" id="IPR052057">
    <property type="entry name" value="IS150/IS1296_orfA-like"/>
</dbReference>
<evidence type="ECO:0000256" key="2">
    <source>
        <dbReference type="SAM" id="MobiDB-lite"/>
    </source>
</evidence>
<organism evidence="4 5">
    <name type="scientific">Thermophilibacter provencensis</name>
    <dbReference type="NCBI Taxonomy" id="1852386"/>
    <lineage>
        <taxon>Bacteria</taxon>
        <taxon>Bacillati</taxon>
        <taxon>Actinomycetota</taxon>
        <taxon>Coriobacteriia</taxon>
        <taxon>Coriobacteriales</taxon>
        <taxon>Atopobiaceae</taxon>
        <taxon>Thermophilibacter</taxon>
    </lineage>
</organism>
<feature type="region of interest" description="Disordered" evidence="2">
    <location>
        <begin position="119"/>
        <end position="144"/>
    </location>
</feature>
<gene>
    <name evidence="4" type="ORF">QUW25_02940</name>
</gene>
<evidence type="ECO:0000313" key="4">
    <source>
        <dbReference type="EMBL" id="MDM8270646.1"/>
    </source>
</evidence>
<evidence type="ECO:0000259" key="3">
    <source>
        <dbReference type="Pfam" id="PF13518"/>
    </source>
</evidence>
<comment type="similarity">
    <text evidence="1">Belongs to the IS150/IS1296 orfA family.</text>
</comment>
<evidence type="ECO:0000313" key="5">
    <source>
        <dbReference type="Proteomes" id="UP001529256"/>
    </source>
</evidence>
<dbReference type="InterPro" id="IPR010921">
    <property type="entry name" value="Trp_repressor/repl_initiator"/>
</dbReference>
<dbReference type="InterPro" id="IPR036388">
    <property type="entry name" value="WH-like_DNA-bd_sf"/>
</dbReference>
<accession>A0ABT7V213</accession>
<reference evidence="4 5" key="1">
    <citation type="submission" date="2023-06" db="EMBL/GenBank/DDBJ databases">
        <title>Identification and characterization of horizontal gene transfer across gut microbiota members of farm animals based on homology search.</title>
        <authorList>
            <person name="Schwarzerova J."/>
            <person name="Nykrynova M."/>
            <person name="Jureckova K."/>
            <person name="Cejkova D."/>
            <person name="Rychlik I."/>
        </authorList>
    </citation>
    <scope>NUCLEOTIDE SEQUENCE [LARGE SCALE GENOMIC DNA]</scope>
    <source>
        <strain evidence="4 5">153_Feed</strain>
    </source>
</reference>
<dbReference type="EMBL" id="JAUDEA010000003">
    <property type="protein sequence ID" value="MDM8270646.1"/>
    <property type="molecule type" value="Genomic_DNA"/>
</dbReference>